<accession>A0ABQ4XMB7</accession>
<protein>
    <submittedName>
        <fullName evidence="2">Uncharacterized protein</fullName>
    </submittedName>
</protein>
<sequence>MVSLFPQERRYGGATGYLRKWKKGVLQYKLKRGSLKSEIRIAPGDRKWIDRKIKDERIIFRKISMSSGTATILFFNMIVIRIESFIIQKRIIRTGSGTATTNLFQIKAESFQLRRDRKLSKVFISSSKKRLRECEEGLGHNILERWTD</sequence>
<name>A0ABQ4XMB7_9ASTR</name>
<organism evidence="2 3">
    <name type="scientific">Tanacetum coccineum</name>
    <dbReference type="NCBI Taxonomy" id="301880"/>
    <lineage>
        <taxon>Eukaryota</taxon>
        <taxon>Viridiplantae</taxon>
        <taxon>Streptophyta</taxon>
        <taxon>Embryophyta</taxon>
        <taxon>Tracheophyta</taxon>
        <taxon>Spermatophyta</taxon>
        <taxon>Magnoliopsida</taxon>
        <taxon>eudicotyledons</taxon>
        <taxon>Gunneridae</taxon>
        <taxon>Pentapetalae</taxon>
        <taxon>asterids</taxon>
        <taxon>campanulids</taxon>
        <taxon>Asterales</taxon>
        <taxon>Asteraceae</taxon>
        <taxon>Asteroideae</taxon>
        <taxon>Anthemideae</taxon>
        <taxon>Anthemidinae</taxon>
        <taxon>Tanacetum</taxon>
    </lineage>
</organism>
<evidence type="ECO:0000313" key="2">
    <source>
        <dbReference type="EMBL" id="GJS66010.1"/>
    </source>
</evidence>
<gene>
    <name evidence="2" type="ORF">Tco_0680574</name>
</gene>
<feature type="transmembrane region" description="Helical" evidence="1">
    <location>
        <begin position="59"/>
        <end position="80"/>
    </location>
</feature>
<dbReference type="EMBL" id="BQNB010009619">
    <property type="protein sequence ID" value="GJS66010.1"/>
    <property type="molecule type" value="Genomic_DNA"/>
</dbReference>
<evidence type="ECO:0000313" key="3">
    <source>
        <dbReference type="Proteomes" id="UP001151760"/>
    </source>
</evidence>
<evidence type="ECO:0000256" key="1">
    <source>
        <dbReference type="SAM" id="Phobius"/>
    </source>
</evidence>
<keyword evidence="1" id="KW-0812">Transmembrane</keyword>
<keyword evidence="3" id="KW-1185">Reference proteome</keyword>
<reference evidence="2" key="1">
    <citation type="journal article" date="2022" name="Int. J. Mol. Sci.">
        <title>Draft Genome of Tanacetum Coccineum: Genomic Comparison of Closely Related Tanacetum-Family Plants.</title>
        <authorList>
            <person name="Yamashiro T."/>
            <person name="Shiraishi A."/>
            <person name="Nakayama K."/>
            <person name="Satake H."/>
        </authorList>
    </citation>
    <scope>NUCLEOTIDE SEQUENCE</scope>
</reference>
<proteinExistence type="predicted"/>
<keyword evidence="1" id="KW-1133">Transmembrane helix</keyword>
<reference evidence="2" key="2">
    <citation type="submission" date="2022-01" db="EMBL/GenBank/DDBJ databases">
        <authorList>
            <person name="Yamashiro T."/>
            <person name="Shiraishi A."/>
            <person name="Satake H."/>
            <person name="Nakayama K."/>
        </authorList>
    </citation>
    <scope>NUCLEOTIDE SEQUENCE</scope>
</reference>
<keyword evidence="1" id="KW-0472">Membrane</keyword>
<dbReference type="Proteomes" id="UP001151760">
    <property type="component" value="Unassembled WGS sequence"/>
</dbReference>
<comment type="caution">
    <text evidence="2">The sequence shown here is derived from an EMBL/GenBank/DDBJ whole genome shotgun (WGS) entry which is preliminary data.</text>
</comment>